<dbReference type="Proteomes" id="UP000308886">
    <property type="component" value="Unassembled WGS sequence"/>
</dbReference>
<accession>A0AC61QRW4</accession>
<reference evidence="1" key="1">
    <citation type="submission" date="2019-04" db="EMBL/GenBank/DDBJ databases">
        <title>Microbes associate with the intestines of laboratory mice.</title>
        <authorList>
            <person name="Navarre W."/>
            <person name="Wong E."/>
            <person name="Huang K."/>
            <person name="Tropini C."/>
            <person name="Ng K."/>
            <person name="Yu B."/>
        </authorList>
    </citation>
    <scope>NUCLEOTIDE SEQUENCE</scope>
    <source>
        <strain evidence="1">NM73_A23</strain>
    </source>
</reference>
<gene>
    <name evidence="1" type="ORF">E5358_05010</name>
</gene>
<comment type="caution">
    <text evidence="1">The sequence shown here is derived from an EMBL/GenBank/DDBJ whole genome shotgun (WGS) entry which is preliminary data.</text>
</comment>
<dbReference type="EMBL" id="SRZC01000006">
    <property type="protein sequence ID" value="TGX83020.1"/>
    <property type="molecule type" value="Genomic_DNA"/>
</dbReference>
<organism evidence="1 2">
    <name type="scientific">Palleniella muris</name>
    <dbReference type="NCBI Taxonomy" id="3038145"/>
    <lineage>
        <taxon>Bacteria</taxon>
        <taxon>Pseudomonadati</taxon>
        <taxon>Bacteroidota</taxon>
        <taxon>Bacteroidia</taxon>
        <taxon>Bacteroidales</taxon>
        <taxon>Prevotellaceae</taxon>
        <taxon>Palleniella</taxon>
    </lineage>
</organism>
<sequence length="627" mass="71962">MVVCPPCSCRFVEVLQPKRDTQGESLGCLVFFFIHMRLRKKHIHIAIAAVIAVAAVVSRFYYDSPTPLSAVTLEEQKYSLLTDEDGSDSLHIFVFPGKDTLVATARDSLFLRRITRERPASWVNRLWLPSCFGLVACKTDSAEERPLTVIREDSVPAMLRRELATLTALQRNYCNQLSEIDYYMHSHDMQDEGFDVVIRHRERILHRQDSVSALMASIRKLQKSKVFRVEEKASYCIVNGKERFKAKERFTLRKGYKAFGATDDALRLFVRQFRSDGFRPVYLGADSIGYGDTPSKALSVPADTIICRMQQKGQNLVAIHYKGGGYYEGEYSDSLKARHGFGIGFDNRVRAGKWENGKFKGEQPVYSANHVYGIDISRWQHELPGRKGYRTVIKKVRRGKQWRRIRVRRKIVYPIQWDRLRITSLGTLSKKKVNGTVDFPISFVYIKSTEGISIQNTYYRNDYAQARKHGYKVGSYHFFSTKSGAQAQAAYFIKNSHYSHGDLPPVLDLEPLEAQIRAVGGEKVLLARARLWLEAVEKQWGVRPILYVSQSFINKHLNETDTKTDARYIKKNYNIWIARYGEYKPDVHLVFWQLSPDGRVAGIKTPVDINIFNGYATAFHKTFSGQK</sequence>
<name>A0AC61QRW4_9BACT</name>
<keyword evidence="2" id="KW-1185">Reference proteome</keyword>
<protein>
    <submittedName>
        <fullName evidence="1">Uncharacterized protein</fullName>
    </submittedName>
</protein>
<evidence type="ECO:0000313" key="2">
    <source>
        <dbReference type="Proteomes" id="UP000308886"/>
    </source>
</evidence>
<proteinExistence type="predicted"/>
<evidence type="ECO:0000313" key="1">
    <source>
        <dbReference type="EMBL" id="TGX83020.1"/>
    </source>
</evidence>